<dbReference type="Pfam" id="PF01182">
    <property type="entry name" value="Glucosamine_iso"/>
    <property type="match status" value="1"/>
</dbReference>
<dbReference type="RefSeq" id="WP_104388091.1">
    <property type="nucleotide sequence ID" value="NZ_PGEM01000082.1"/>
</dbReference>
<dbReference type="InterPro" id="IPR004547">
    <property type="entry name" value="Glucosamine6P_isomerase"/>
</dbReference>
<dbReference type="AlphaFoldDB" id="A0A2S6CTG8"/>
<dbReference type="PANTHER" id="PTHR11280">
    <property type="entry name" value="GLUCOSAMINE-6-PHOSPHATE ISOMERASE"/>
    <property type="match status" value="1"/>
</dbReference>
<organism evidence="3 4">
    <name type="scientific">Cuspidothrix issatschenkoi CHARLIE-1</name>
    <dbReference type="NCBI Taxonomy" id="2052836"/>
    <lineage>
        <taxon>Bacteria</taxon>
        <taxon>Bacillati</taxon>
        <taxon>Cyanobacteriota</taxon>
        <taxon>Cyanophyceae</taxon>
        <taxon>Nostocales</taxon>
        <taxon>Aphanizomenonaceae</taxon>
        <taxon>Cuspidothrix</taxon>
    </lineage>
</organism>
<feature type="domain" description="Glucosamine/galactosamine-6-phosphate isomerase" evidence="2">
    <location>
        <begin position="20"/>
        <end position="243"/>
    </location>
</feature>
<dbReference type="Gene3D" id="3.40.50.1360">
    <property type="match status" value="1"/>
</dbReference>
<evidence type="ECO:0000313" key="4">
    <source>
        <dbReference type="Proteomes" id="UP000239589"/>
    </source>
</evidence>
<dbReference type="OrthoDB" id="9791139at2"/>
<proteinExistence type="predicted"/>
<dbReference type="GO" id="GO:0005737">
    <property type="term" value="C:cytoplasm"/>
    <property type="evidence" value="ECO:0007669"/>
    <property type="project" value="TreeGrafter"/>
</dbReference>
<sequence>MTETIKSFDVDHLLVNIYASEAEMAKNVAKITHQYLQNLLQTQDTVAILLATGNSQIRFLDALIALGGIDWSRITLFHLDEYLGITSDHRASFRRYLRERVEQKVCPHGFYYIEGDTLQPIAECDRYTKLLENQPIDLCCLGIGENGHLAFNDPAVADFQDPAKVKLVKLDDRNRQQQVNTGYFTNLADVPQYAFTVTIPMICSAKKIICLAPGQRKAKVIKTMLTEDIIHHCPASILRQKPQATLFLDVNSASLLSY</sequence>
<dbReference type="GO" id="GO:0042802">
    <property type="term" value="F:identical protein binding"/>
    <property type="evidence" value="ECO:0007669"/>
    <property type="project" value="TreeGrafter"/>
</dbReference>
<gene>
    <name evidence="3" type="ORF">CUN59_12150</name>
</gene>
<dbReference type="GO" id="GO:0019262">
    <property type="term" value="P:N-acetylneuraminate catabolic process"/>
    <property type="evidence" value="ECO:0007669"/>
    <property type="project" value="TreeGrafter"/>
</dbReference>
<evidence type="ECO:0000313" key="3">
    <source>
        <dbReference type="EMBL" id="PPJ63064.1"/>
    </source>
</evidence>
<dbReference type="GO" id="GO:0006046">
    <property type="term" value="P:N-acetylglucosamine catabolic process"/>
    <property type="evidence" value="ECO:0007669"/>
    <property type="project" value="TreeGrafter"/>
</dbReference>
<comment type="caution">
    <text evidence="3">The sequence shown here is derived from an EMBL/GenBank/DDBJ whole genome shotgun (WGS) entry which is preliminary data.</text>
</comment>
<reference evidence="3 4" key="1">
    <citation type="submission" date="2018-02" db="EMBL/GenBank/DDBJ databases">
        <title>Discovery of a pederin family compound in a non-symbiotic bloom-forming cyanobacterium.</title>
        <authorList>
            <person name="Kust A."/>
            <person name="Mares J."/>
            <person name="Jokela J."/>
            <person name="Urajova P."/>
            <person name="Hajek J."/>
            <person name="Saurav K."/>
            <person name="Voracova K."/>
            <person name="Fewer D.P."/>
            <person name="Haapaniemi E."/>
            <person name="Permi P."/>
            <person name="Rehakova K."/>
            <person name="Sivonen K."/>
            <person name="Hrouzek P."/>
        </authorList>
    </citation>
    <scope>NUCLEOTIDE SEQUENCE [LARGE SCALE GENOMIC DNA]</scope>
    <source>
        <strain evidence="3 4">CHARLIE-1</strain>
    </source>
</reference>
<dbReference type="CDD" id="cd01399">
    <property type="entry name" value="GlcN6P_deaminase"/>
    <property type="match status" value="1"/>
</dbReference>
<keyword evidence="1" id="KW-0119">Carbohydrate metabolism</keyword>
<evidence type="ECO:0000259" key="2">
    <source>
        <dbReference type="Pfam" id="PF01182"/>
    </source>
</evidence>
<dbReference type="SUPFAM" id="SSF100950">
    <property type="entry name" value="NagB/RpiA/CoA transferase-like"/>
    <property type="match status" value="1"/>
</dbReference>
<accession>A0A2S6CTG8</accession>
<dbReference type="Proteomes" id="UP000239589">
    <property type="component" value="Unassembled WGS sequence"/>
</dbReference>
<dbReference type="InterPro" id="IPR006148">
    <property type="entry name" value="Glc/Gal-6P_isomerase"/>
</dbReference>
<keyword evidence="4" id="KW-1185">Reference proteome</keyword>
<dbReference type="InterPro" id="IPR037171">
    <property type="entry name" value="NagB/RpiA_transferase-like"/>
</dbReference>
<dbReference type="PANTHER" id="PTHR11280:SF6">
    <property type="entry name" value="GLUCOSAMINE-6-PHOSPHATE ISOMERASE NAGB"/>
    <property type="match status" value="1"/>
</dbReference>
<dbReference type="GO" id="GO:0005975">
    <property type="term" value="P:carbohydrate metabolic process"/>
    <property type="evidence" value="ECO:0007669"/>
    <property type="project" value="InterPro"/>
</dbReference>
<name>A0A2S6CTG8_9CYAN</name>
<evidence type="ECO:0000256" key="1">
    <source>
        <dbReference type="ARBA" id="ARBA00023277"/>
    </source>
</evidence>
<dbReference type="EMBL" id="PGEM01000082">
    <property type="protein sequence ID" value="PPJ63064.1"/>
    <property type="molecule type" value="Genomic_DNA"/>
</dbReference>
<dbReference type="GO" id="GO:0004342">
    <property type="term" value="F:glucosamine-6-phosphate deaminase activity"/>
    <property type="evidence" value="ECO:0007669"/>
    <property type="project" value="InterPro"/>
</dbReference>
<protein>
    <submittedName>
        <fullName evidence="3">Glucosamine-6-phosphate deaminase</fullName>
    </submittedName>
</protein>
<dbReference type="GO" id="GO:0006043">
    <property type="term" value="P:glucosamine catabolic process"/>
    <property type="evidence" value="ECO:0007669"/>
    <property type="project" value="TreeGrafter"/>
</dbReference>